<dbReference type="GO" id="GO:0050661">
    <property type="term" value="F:NADP binding"/>
    <property type="evidence" value="ECO:0007669"/>
    <property type="project" value="TreeGrafter"/>
</dbReference>
<dbReference type="STRING" id="1642646.ING2E5A_0591"/>
<organism evidence="5 6">
    <name type="scientific">Petrimonas mucosa</name>
    <dbReference type="NCBI Taxonomy" id="1642646"/>
    <lineage>
        <taxon>Bacteria</taxon>
        <taxon>Pseudomonadati</taxon>
        <taxon>Bacteroidota</taxon>
        <taxon>Bacteroidia</taxon>
        <taxon>Bacteroidales</taxon>
        <taxon>Dysgonomonadaceae</taxon>
        <taxon>Petrimonas</taxon>
    </lineage>
</organism>
<reference evidence="5 6" key="1">
    <citation type="submission" date="2016-08" db="EMBL/GenBank/DDBJ databases">
        <authorList>
            <person name="Seilhamer J.J."/>
        </authorList>
    </citation>
    <scope>NUCLEOTIDE SEQUENCE [LARGE SCALE GENOMIC DNA]</scope>
    <source>
        <strain evidence="5">ING2-E5A</strain>
    </source>
</reference>
<accession>A0A1G4G4I8</accession>
<dbReference type="Gene3D" id="3.40.50.720">
    <property type="entry name" value="NAD(P)-binding Rossmann-like Domain"/>
    <property type="match status" value="1"/>
</dbReference>
<protein>
    <submittedName>
        <fullName evidence="5">Shikimate dehydrogenase (NADP(+))</fullName>
        <ecNumber evidence="5">1.1.1.25</ecNumber>
    </submittedName>
</protein>
<evidence type="ECO:0000256" key="1">
    <source>
        <dbReference type="ARBA" id="ARBA00004871"/>
    </source>
</evidence>
<dbReference type="InterPro" id="IPR036291">
    <property type="entry name" value="NAD(P)-bd_dom_sf"/>
</dbReference>
<dbReference type="RefSeq" id="WP_071136101.1">
    <property type="nucleotide sequence ID" value="NZ_LT608328.1"/>
</dbReference>
<dbReference type="Proteomes" id="UP000178485">
    <property type="component" value="Chromosome i"/>
</dbReference>
<dbReference type="GO" id="GO:0009073">
    <property type="term" value="P:aromatic amino acid family biosynthetic process"/>
    <property type="evidence" value="ECO:0007669"/>
    <property type="project" value="UniProtKB-KW"/>
</dbReference>
<dbReference type="PANTHER" id="PTHR21089:SF1">
    <property type="entry name" value="BIFUNCTIONAL 3-DEHYDROQUINATE DEHYDRATASE_SHIKIMATE DEHYDROGENASE, CHLOROPLASTIC"/>
    <property type="match status" value="1"/>
</dbReference>
<dbReference type="InterPro" id="IPR022893">
    <property type="entry name" value="Shikimate_DH_fam"/>
</dbReference>
<dbReference type="InterPro" id="IPR046346">
    <property type="entry name" value="Aminoacid_DH-like_N_sf"/>
</dbReference>
<dbReference type="SUPFAM" id="SSF51735">
    <property type="entry name" value="NAD(P)-binding Rossmann-fold domains"/>
    <property type="match status" value="1"/>
</dbReference>
<evidence type="ECO:0000259" key="4">
    <source>
        <dbReference type="Pfam" id="PF08501"/>
    </source>
</evidence>
<name>A0A1G4G4I8_9BACT</name>
<evidence type="ECO:0000256" key="2">
    <source>
        <dbReference type="ARBA" id="ARBA00023002"/>
    </source>
</evidence>
<evidence type="ECO:0000313" key="6">
    <source>
        <dbReference type="Proteomes" id="UP000178485"/>
    </source>
</evidence>
<dbReference type="GO" id="GO:0019632">
    <property type="term" value="P:shikimate metabolic process"/>
    <property type="evidence" value="ECO:0007669"/>
    <property type="project" value="TreeGrafter"/>
</dbReference>
<evidence type="ECO:0000313" key="5">
    <source>
        <dbReference type="EMBL" id="SCM55827.1"/>
    </source>
</evidence>
<dbReference type="KEGG" id="pmuc:ING2E5A_0591"/>
<dbReference type="AlphaFoldDB" id="A0A1G4G4I8"/>
<dbReference type="EC" id="1.1.1.25" evidence="5"/>
<keyword evidence="3" id="KW-0057">Aromatic amino acid biosynthesis</keyword>
<dbReference type="GO" id="GO:0004764">
    <property type="term" value="F:shikimate 3-dehydrogenase (NADP+) activity"/>
    <property type="evidence" value="ECO:0007669"/>
    <property type="project" value="UniProtKB-EC"/>
</dbReference>
<comment type="pathway">
    <text evidence="1">Metabolic intermediate biosynthesis; chorismate biosynthesis; chorismate from D-erythrose 4-phosphate and phosphoenolpyruvate: step 4/7.</text>
</comment>
<dbReference type="CDD" id="cd01065">
    <property type="entry name" value="NAD_bind_Shikimate_DH"/>
    <property type="match status" value="1"/>
</dbReference>
<proteinExistence type="predicted"/>
<sequence length="252" mass="28780">MVRTYGLIGFPLKHSFSAKFFTEKFAREGIDAEYLNFEIEDILQLREVILFNQHLYGLNVTIPYKEKVIPFLDRITPEAERIGAVNTIKIEREPRNMYFYRLTGYNTDYIGFKNSIEPLIRPELHRKALILGTGGASKAVRAVFDEMHIGWKEVSRTAAAGRFTYGELDEAILREYTIIVNCSPVGTFPDVEVCPQVPYHLLTPAHLLYDLVYNPAETLFLKKGREQGATVKNGAEMLELQALAAWEIWGSK</sequence>
<dbReference type="SUPFAM" id="SSF53223">
    <property type="entry name" value="Aminoacid dehydrogenase-like, N-terminal domain"/>
    <property type="match status" value="1"/>
</dbReference>
<keyword evidence="2 5" id="KW-0560">Oxidoreductase</keyword>
<keyword evidence="3" id="KW-0028">Amino-acid biosynthesis</keyword>
<gene>
    <name evidence="5" type="primary">aroE</name>
    <name evidence="5" type="ORF">ING2E5A_0591</name>
</gene>
<dbReference type="GO" id="GO:0005829">
    <property type="term" value="C:cytosol"/>
    <property type="evidence" value="ECO:0007669"/>
    <property type="project" value="TreeGrafter"/>
</dbReference>
<dbReference type="EMBL" id="LT608328">
    <property type="protein sequence ID" value="SCM55827.1"/>
    <property type="molecule type" value="Genomic_DNA"/>
</dbReference>
<evidence type="ECO:0000256" key="3">
    <source>
        <dbReference type="ARBA" id="ARBA00023141"/>
    </source>
</evidence>
<keyword evidence="6" id="KW-1185">Reference proteome</keyword>
<feature type="domain" description="Shikimate dehydrogenase substrate binding N-terminal" evidence="4">
    <location>
        <begin position="7"/>
        <end position="88"/>
    </location>
</feature>
<dbReference type="InterPro" id="IPR013708">
    <property type="entry name" value="Shikimate_DH-bd_N"/>
</dbReference>
<dbReference type="PANTHER" id="PTHR21089">
    <property type="entry name" value="SHIKIMATE DEHYDROGENASE"/>
    <property type="match status" value="1"/>
</dbReference>
<dbReference type="Gene3D" id="3.40.50.10860">
    <property type="entry name" value="Leucine Dehydrogenase, chain A, domain 1"/>
    <property type="match status" value="1"/>
</dbReference>
<dbReference type="Pfam" id="PF08501">
    <property type="entry name" value="Shikimate_dh_N"/>
    <property type="match status" value="1"/>
</dbReference>
<dbReference type="GO" id="GO:0009423">
    <property type="term" value="P:chorismate biosynthetic process"/>
    <property type="evidence" value="ECO:0007669"/>
    <property type="project" value="TreeGrafter"/>
</dbReference>